<feature type="transmembrane region" description="Helical" evidence="5">
    <location>
        <begin position="202"/>
        <end position="222"/>
    </location>
</feature>
<dbReference type="InterPro" id="IPR050524">
    <property type="entry name" value="APC_YAT"/>
</dbReference>
<feature type="signal peptide" evidence="6">
    <location>
        <begin position="1"/>
        <end position="23"/>
    </location>
</feature>
<dbReference type="Pfam" id="PF00324">
    <property type="entry name" value="AA_permease"/>
    <property type="match status" value="1"/>
</dbReference>
<feature type="transmembrane region" description="Helical" evidence="5">
    <location>
        <begin position="379"/>
        <end position="401"/>
    </location>
</feature>
<dbReference type="GO" id="GO:0016020">
    <property type="term" value="C:membrane"/>
    <property type="evidence" value="ECO:0007669"/>
    <property type="project" value="UniProtKB-SubCell"/>
</dbReference>
<evidence type="ECO:0000256" key="6">
    <source>
        <dbReference type="SAM" id="SignalP"/>
    </source>
</evidence>
<evidence type="ECO:0000256" key="4">
    <source>
        <dbReference type="ARBA" id="ARBA00023136"/>
    </source>
</evidence>
<dbReference type="InterPro" id="IPR004841">
    <property type="entry name" value="AA-permease/SLC12A_dom"/>
</dbReference>
<keyword evidence="2 5" id="KW-0812">Transmembrane</keyword>
<dbReference type="PIRSF" id="PIRSF006060">
    <property type="entry name" value="AA_transporter"/>
    <property type="match status" value="1"/>
</dbReference>
<reference evidence="8 9" key="1">
    <citation type="submission" date="2016-10" db="EMBL/GenBank/DDBJ databases">
        <title>Genome sequence of the ascomycete fungus Penicillium subrubescens.</title>
        <authorList>
            <person name="De Vries R.P."/>
            <person name="Peng M."/>
            <person name="Dilokpimol A."/>
            <person name="Hilden K."/>
            <person name="Makela M.R."/>
            <person name="Grigoriev I."/>
            <person name="Riley R."/>
            <person name="Granchi Z."/>
        </authorList>
    </citation>
    <scope>NUCLEOTIDE SEQUENCE [LARGE SCALE GENOMIC DNA]</scope>
    <source>
        <strain evidence="8 9">CBS 132785</strain>
    </source>
</reference>
<keyword evidence="4 5" id="KW-0472">Membrane</keyword>
<feature type="chain" id="PRO_5012908692" evidence="6">
    <location>
        <begin position="24"/>
        <end position="460"/>
    </location>
</feature>
<dbReference type="PANTHER" id="PTHR43341">
    <property type="entry name" value="AMINO ACID PERMEASE"/>
    <property type="match status" value="1"/>
</dbReference>
<feature type="transmembrane region" description="Helical" evidence="5">
    <location>
        <begin position="81"/>
        <end position="98"/>
    </location>
</feature>
<protein>
    <submittedName>
        <fullName evidence="8">Dicarboxylic amino acid permease</fullName>
    </submittedName>
</protein>
<feature type="transmembrane region" description="Helical" evidence="5">
    <location>
        <begin position="332"/>
        <end position="358"/>
    </location>
</feature>
<dbReference type="STRING" id="1316194.A0A1Q5UIW7"/>
<keyword evidence="3 5" id="KW-1133">Transmembrane helix</keyword>
<organism evidence="8 9">
    <name type="scientific">Penicillium subrubescens</name>
    <dbReference type="NCBI Taxonomy" id="1316194"/>
    <lineage>
        <taxon>Eukaryota</taxon>
        <taxon>Fungi</taxon>
        <taxon>Dikarya</taxon>
        <taxon>Ascomycota</taxon>
        <taxon>Pezizomycotina</taxon>
        <taxon>Eurotiomycetes</taxon>
        <taxon>Eurotiomycetidae</taxon>
        <taxon>Eurotiales</taxon>
        <taxon>Aspergillaceae</taxon>
        <taxon>Penicillium</taxon>
    </lineage>
</organism>
<feature type="transmembrane region" description="Helical" evidence="5">
    <location>
        <begin position="298"/>
        <end position="320"/>
    </location>
</feature>
<dbReference type="EMBL" id="MNBE01000228">
    <property type="protein sequence ID" value="OKP12420.1"/>
    <property type="molecule type" value="Genomic_DNA"/>
</dbReference>
<evidence type="ECO:0000256" key="5">
    <source>
        <dbReference type="SAM" id="Phobius"/>
    </source>
</evidence>
<evidence type="ECO:0000313" key="9">
    <source>
        <dbReference type="Proteomes" id="UP000186955"/>
    </source>
</evidence>
<comment type="subcellular location">
    <subcellularLocation>
        <location evidence="1">Membrane</location>
        <topology evidence="1">Multi-pass membrane protein</topology>
    </subcellularLocation>
</comment>
<feature type="transmembrane region" description="Helical" evidence="5">
    <location>
        <begin position="257"/>
        <end position="277"/>
    </location>
</feature>
<comment type="caution">
    <text evidence="8">The sequence shown here is derived from an EMBL/GenBank/DDBJ whole genome shotgun (WGS) entry which is preliminary data.</text>
</comment>
<dbReference type="PANTHER" id="PTHR43341:SF45">
    <property type="entry name" value="AMINO ACID TRANSPORTER (EUROFUNG)"/>
    <property type="match status" value="1"/>
</dbReference>
<evidence type="ECO:0000256" key="3">
    <source>
        <dbReference type="ARBA" id="ARBA00022989"/>
    </source>
</evidence>
<keyword evidence="9" id="KW-1185">Reference proteome</keyword>
<keyword evidence="6" id="KW-0732">Signal</keyword>
<evidence type="ECO:0000313" key="8">
    <source>
        <dbReference type="EMBL" id="OKP12420.1"/>
    </source>
</evidence>
<evidence type="ECO:0000259" key="7">
    <source>
        <dbReference type="Pfam" id="PF00324"/>
    </source>
</evidence>
<feature type="transmembrane region" description="Helical" evidence="5">
    <location>
        <begin position="110"/>
        <end position="131"/>
    </location>
</feature>
<dbReference type="Proteomes" id="UP000186955">
    <property type="component" value="Unassembled WGS sequence"/>
</dbReference>
<feature type="transmembrane region" description="Helical" evidence="5">
    <location>
        <begin position="160"/>
        <end position="177"/>
    </location>
</feature>
<dbReference type="Gene3D" id="1.20.1740.10">
    <property type="entry name" value="Amino acid/polyamine transporter I"/>
    <property type="match status" value="1"/>
</dbReference>
<dbReference type="GO" id="GO:0015171">
    <property type="term" value="F:amino acid transmembrane transporter activity"/>
    <property type="evidence" value="ECO:0007669"/>
    <property type="project" value="TreeGrafter"/>
</dbReference>
<name>A0A1Q5UIW7_9EURO</name>
<accession>A0A1Q5UIW7</accession>
<proteinExistence type="predicted"/>
<sequence length="460" mass="50467">MISYTLVGFTVFLVLSALGEVAGWLPKPSTVADQALRFCDPALGFTLGWIYWLKYAMITPNQLTAAALVVDLWLDHERINPGVWITVFIIIITALNYIRHSLPSQIEYYVSTVKLLVMSGLMIVSLVLALGGGPDHDAKGFRYWQNPGAFAMSKEHMPEALFATCGAMSSATFAYIGSERSGVLARSPNVPKAMNRAIKHTFYRIMVFHLLGITLLGMTIPYDSLRSAFHPGSTAKKKAISPFVAALMEAGIAVLPHLLNVCILFFILSIATYDLFLATKALSDLALRNRAPKFLSKVNSNGVPVYALAASTCMATLAYLNVSQDSKMVFGYLLNLVTMLGLLTWISILVTHICFVRARKAQGISDDMLAFKARFGLPGTWLALVLCVFISWTMVFSSLYVQGSKIAVDPAKFMAAFVGVPAYISLYFGHKIIQKSKHIDPRDADFWSDKTPDSGSVITS</sequence>
<feature type="transmembrane region" description="Helical" evidence="5">
    <location>
        <begin position="413"/>
        <end position="429"/>
    </location>
</feature>
<evidence type="ECO:0000256" key="2">
    <source>
        <dbReference type="ARBA" id="ARBA00022692"/>
    </source>
</evidence>
<evidence type="ECO:0000256" key="1">
    <source>
        <dbReference type="ARBA" id="ARBA00004141"/>
    </source>
</evidence>
<feature type="domain" description="Amino acid permease/ SLC12A" evidence="7">
    <location>
        <begin position="1"/>
        <end position="436"/>
    </location>
</feature>
<dbReference type="AlphaFoldDB" id="A0A1Q5UIW7"/>
<gene>
    <name evidence="8" type="ORF">PENSUB_2156</name>
</gene>